<dbReference type="EMBL" id="FN645454">
    <property type="protein sequence ID" value="CBI76877.1"/>
    <property type="molecule type" value="Genomic_DNA"/>
</dbReference>
<dbReference type="Proteomes" id="UP000009101">
    <property type="component" value="Chromosome"/>
</dbReference>
<organism evidence="1 2">
    <name type="scientific">Bartonella clarridgeiae (strain CCUG 45776 / CIP 104772 / 73)</name>
    <dbReference type="NCBI Taxonomy" id="696125"/>
    <lineage>
        <taxon>Bacteria</taxon>
        <taxon>Pseudomonadati</taxon>
        <taxon>Pseudomonadota</taxon>
        <taxon>Alphaproteobacteria</taxon>
        <taxon>Hyphomicrobiales</taxon>
        <taxon>Bartonellaceae</taxon>
        <taxon>Bartonella</taxon>
    </lineage>
</organism>
<accession>E6YJ39</accession>
<dbReference type="HOGENOM" id="CLU_2045093_0_0_5"/>
<dbReference type="AlphaFoldDB" id="E6YJ39"/>
<reference evidence="2" key="1">
    <citation type="submission" date="2009-11" db="EMBL/GenBank/DDBJ databases">
        <title>Genome sequencing of Bartonella species and comparative genomics.</title>
        <authorList>
            <person name="Engel P."/>
            <person name="Salzburger W."/>
            <person name="Marius L."/>
            <person name="Chao-Chin C."/>
            <person name="Soichi M."/>
            <person name="Christa L."/>
            <person name="Alexandra C."/>
            <person name="Aurelie L."/>
            <person name="Claudine M."/>
            <person name="Stephan S.C."/>
            <person name="Christoph D."/>
        </authorList>
    </citation>
    <scope>NUCLEOTIDE SEQUENCE [LARGE SCALE GENOMIC DNA]</scope>
    <source>
        <strain evidence="2">CIP 104772 / 73</strain>
    </source>
</reference>
<keyword evidence="2" id="KW-1185">Reference proteome</keyword>
<gene>
    <name evidence="1" type="ordered locus">BARCL_1205</name>
</gene>
<name>E6YJ39_BARC7</name>
<evidence type="ECO:0000313" key="2">
    <source>
        <dbReference type="Proteomes" id="UP000009101"/>
    </source>
</evidence>
<reference evidence="1 2" key="2">
    <citation type="journal article" date="2011" name="PLoS Genet.">
        <title>Parallel evolution of a type IV secretion system in radiating lineages of the host-restricted bacterial pathogen Bartonella.</title>
        <authorList>
            <person name="Engel P."/>
            <person name="Salzburger W."/>
            <person name="Liesch M."/>
            <person name="Chang C.C."/>
            <person name="Maruyama S."/>
            <person name="Lanz C."/>
            <person name="Calteau A."/>
            <person name="Lajus A."/>
            <person name="Medigue C."/>
            <person name="Schuster S.C."/>
            <person name="Dehio C."/>
        </authorList>
    </citation>
    <scope>NUCLEOTIDE SEQUENCE [LARGE SCALE GENOMIC DNA]</scope>
    <source>
        <strain evidence="2">CIP 104772 / 73</strain>
    </source>
</reference>
<dbReference type="KEGG" id="bcd:BARCL_1205"/>
<dbReference type="STRING" id="696125.BARCL_1205"/>
<sequence length="120" mass="13774">MQKNREQVVLYYMYCAGVVELVDAPDSKSGSERSVGSSPTTRTNLSHILYNILLFLNPDWGVKMLSSLSDVYEDALREIFFWNHSSEGCGKERRSKRGFIKKSFYKESTYAEKAGIERTE</sequence>
<evidence type="ECO:0000313" key="1">
    <source>
        <dbReference type="EMBL" id="CBI76877.1"/>
    </source>
</evidence>
<proteinExistence type="predicted"/>
<protein>
    <submittedName>
        <fullName evidence="1">Uncharacterized protein</fullName>
    </submittedName>
</protein>